<gene>
    <name evidence="4" type="ORF">DME_LOCUS806</name>
</gene>
<name>A0A0N4UEK2_DRAME</name>
<dbReference type="OrthoDB" id="10026505at2759"/>
<dbReference type="Proteomes" id="UP000274756">
    <property type="component" value="Unassembled WGS sequence"/>
</dbReference>
<dbReference type="GO" id="GO:0006357">
    <property type="term" value="P:regulation of transcription by RNA polymerase II"/>
    <property type="evidence" value="ECO:0007669"/>
    <property type="project" value="TreeGrafter"/>
</dbReference>
<reference evidence="7" key="1">
    <citation type="submission" date="2017-02" db="UniProtKB">
        <authorList>
            <consortium name="WormBaseParasite"/>
        </authorList>
    </citation>
    <scope>IDENTIFICATION</scope>
</reference>
<sequence length="149" mass="17182">MRWRMPSVVEDQQRRFEADPEIRQLIGPTQIAYAGFLHAPQAERSTSLLQSCSDRQRPHIPLTFTQFGYNSDFVLSSCTVGQNEITFESRFILNGVCVLLRGSLNRETLVGTSTLNYDAENAEIEERKRQEVIANYGERIRAIQRRFNL</sequence>
<keyword evidence="2" id="KW-0539">Nucleus</keyword>
<dbReference type="AlphaFoldDB" id="A0A0N4UEK2"/>
<protein>
    <submittedName>
        <fullName evidence="4 7">Uncharacterized protein</fullName>
    </submittedName>
</protein>
<proteinExistence type="inferred from homology"/>
<dbReference type="SUPFAM" id="SSF50723">
    <property type="entry name" value="Core binding factor beta, CBF"/>
    <property type="match status" value="1"/>
</dbReference>
<dbReference type="Pfam" id="PF02312">
    <property type="entry name" value="CBF_beta"/>
    <property type="match status" value="1"/>
</dbReference>
<dbReference type="InterPro" id="IPR036552">
    <property type="entry name" value="CBF_bsu_sf"/>
</dbReference>
<dbReference type="PANTHER" id="PTHR10276">
    <property type="entry name" value="CORE-BINDING FACTOR, BETA SUBUNIT"/>
    <property type="match status" value="1"/>
</dbReference>
<dbReference type="InterPro" id="IPR003417">
    <property type="entry name" value="CBF_beta"/>
</dbReference>
<evidence type="ECO:0000256" key="3">
    <source>
        <dbReference type="ARBA" id="ARBA00025734"/>
    </source>
</evidence>
<dbReference type="Proteomes" id="UP000038040">
    <property type="component" value="Unplaced"/>
</dbReference>
<dbReference type="Gene3D" id="2.40.250.10">
    <property type="entry name" value="Core binding factor, beta subunit"/>
    <property type="match status" value="1"/>
</dbReference>
<evidence type="ECO:0000256" key="1">
    <source>
        <dbReference type="ARBA" id="ARBA00004123"/>
    </source>
</evidence>
<reference evidence="4 6" key="2">
    <citation type="submission" date="2018-11" db="EMBL/GenBank/DDBJ databases">
        <authorList>
            <consortium name="Pathogen Informatics"/>
        </authorList>
    </citation>
    <scope>NUCLEOTIDE SEQUENCE [LARGE SCALE GENOMIC DNA]</scope>
</reference>
<dbReference type="WBParaSite" id="DME_0000581201-mRNA-1">
    <property type="protein sequence ID" value="DME_0000581201-mRNA-1"/>
    <property type="gene ID" value="DME_0000581201"/>
</dbReference>
<comment type="similarity">
    <text evidence="3">Belongs to the CBF-beta family.</text>
</comment>
<comment type="subcellular location">
    <subcellularLocation>
        <location evidence="1">Nucleus</location>
    </subcellularLocation>
</comment>
<organism evidence="5 7">
    <name type="scientific">Dracunculus medinensis</name>
    <name type="common">Guinea worm</name>
    <dbReference type="NCBI Taxonomy" id="318479"/>
    <lineage>
        <taxon>Eukaryota</taxon>
        <taxon>Metazoa</taxon>
        <taxon>Ecdysozoa</taxon>
        <taxon>Nematoda</taxon>
        <taxon>Chromadorea</taxon>
        <taxon>Rhabditida</taxon>
        <taxon>Spirurina</taxon>
        <taxon>Dracunculoidea</taxon>
        <taxon>Dracunculidae</taxon>
        <taxon>Dracunculus</taxon>
    </lineage>
</organism>
<dbReference type="STRING" id="318479.A0A0N4UEK2"/>
<evidence type="ECO:0000313" key="4">
    <source>
        <dbReference type="EMBL" id="VDN50833.1"/>
    </source>
</evidence>
<evidence type="ECO:0000313" key="7">
    <source>
        <dbReference type="WBParaSite" id="DME_0000581201-mRNA-1"/>
    </source>
</evidence>
<evidence type="ECO:0000256" key="2">
    <source>
        <dbReference type="ARBA" id="ARBA00023242"/>
    </source>
</evidence>
<evidence type="ECO:0000313" key="6">
    <source>
        <dbReference type="Proteomes" id="UP000274756"/>
    </source>
</evidence>
<dbReference type="EMBL" id="UYYG01000008">
    <property type="protein sequence ID" value="VDN50833.1"/>
    <property type="molecule type" value="Genomic_DNA"/>
</dbReference>
<dbReference type="GO" id="GO:0003713">
    <property type="term" value="F:transcription coactivator activity"/>
    <property type="evidence" value="ECO:0007669"/>
    <property type="project" value="InterPro"/>
</dbReference>
<accession>A0A0N4UEK2</accession>
<dbReference type="GO" id="GO:0043565">
    <property type="term" value="F:sequence-specific DNA binding"/>
    <property type="evidence" value="ECO:0007669"/>
    <property type="project" value="TreeGrafter"/>
</dbReference>
<evidence type="ECO:0000313" key="5">
    <source>
        <dbReference type="Proteomes" id="UP000038040"/>
    </source>
</evidence>
<dbReference type="PANTHER" id="PTHR10276:SF3">
    <property type="entry name" value="CORE-BINDING FACTOR SUBUNIT BETA"/>
    <property type="match status" value="1"/>
</dbReference>
<dbReference type="GO" id="GO:0016513">
    <property type="term" value="C:core-binding factor complex"/>
    <property type="evidence" value="ECO:0007669"/>
    <property type="project" value="TreeGrafter"/>
</dbReference>
<keyword evidence="6" id="KW-1185">Reference proteome</keyword>